<sequence>MIMWRRLFSSPHIKTLAHSHFHPPSAVAGLRSLDITSHFATQSDGSIDKIVENGDVDSDNVTTQP</sequence>
<comment type="caution">
    <text evidence="1">The sequence shown here is derived from an EMBL/GenBank/DDBJ whole genome shotgun (WGS) entry which is preliminary data.</text>
</comment>
<dbReference type="Proteomes" id="UP000265520">
    <property type="component" value="Unassembled WGS sequence"/>
</dbReference>
<accession>A0A392MZI0</accession>
<evidence type="ECO:0000313" key="1">
    <source>
        <dbReference type="EMBL" id="MCH92937.1"/>
    </source>
</evidence>
<dbReference type="EMBL" id="LXQA010023814">
    <property type="protein sequence ID" value="MCH92937.1"/>
    <property type="molecule type" value="Genomic_DNA"/>
</dbReference>
<reference evidence="1 2" key="1">
    <citation type="journal article" date="2018" name="Front. Plant Sci.">
        <title>Red Clover (Trifolium pratense) and Zigzag Clover (T. medium) - A Picture of Genomic Similarities and Differences.</title>
        <authorList>
            <person name="Dluhosova J."/>
            <person name="Istvanek J."/>
            <person name="Nedelnik J."/>
            <person name="Repkova J."/>
        </authorList>
    </citation>
    <scope>NUCLEOTIDE SEQUENCE [LARGE SCALE GENOMIC DNA]</scope>
    <source>
        <strain evidence="2">cv. 10/8</strain>
        <tissue evidence="1">Leaf</tissue>
    </source>
</reference>
<organism evidence="1 2">
    <name type="scientific">Trifolium medium</name>
    <dbReference type="NCBI Taxonomy" id="97028"/>
    <lineage>
        <taxon>Eukaryota</taxon>
        <taxon>Viridiplantae</taxon>
        <taxon>Streptophyta</taxon>
        <taxon>Embryophyta</taxon>
        <taxon>Tracheophyta</taxon>
        <taxon>Spermatophyta</taxon>
        <taxon>Magnoliopsida</taxon>
        <taxon>eudicotyledons</taxon>
        <taxon>Gunneridae</taxon>
        <taxon>Pentapetalae</taxon>
        <taxon>rosids</taxon>
        <taxon>fabids</taxon>
        <taxon>Fabales</taxon>
        <taxon>Fabaceae</taxon>
        <taxon>Papilionoideae</taxon>
        <taxon>50 kb inversion clade</taxon>
        <taxon>NPAAA clade</taxon>
        <taxon>Hologalegina</taxon>
        <taxon>IRL clade</taxon>
        <taxon>Trifolieae</taxon>
        <taxon>Trifolium</taxon>
    </lineage>
</organism>
<gene>
    <name evidence="1" type="ORF">A2U01_0013883</name>
</gene>
<feature type="non-terminal residue" evidence="1">
    <location>
        <position position="65"/>
    </location>
</feature>
<evidence type="ECO:0000313" key="2">
    <source>
        <dbReference type="Proteomes" id="UP000265520"/>
    </source>
</evidence>
<protein>
    <submittedName>
        <fullName evidence="1">Cytochrome c oxidase subunit Vb</fullName>
    </submittedName>
</protein>
<dbReference type="AlphaFoldDB" id="A0A392MZI0"/>
<proteinExistence type="predicted"/>
<name>A0A392MZI0_9FABA</name>
<keyword evidence="2" id="KW-1185">Reference proteome</keyword>